<protein>
    <submittedName>
        <fullName evidence="1">Uncharacterized protein</fullName>
    </submittedName>
</protein>
<dbReference type="EnsemblMetazoa" id="CLYHEMT005948.1">
    <property type="protein sequence ID" value="CLYHEMP005948.1"/>
    <property type="gene ID" value="CLYHEMG005948"/>
</dbReference>
<dbReference type="PANTHER" id="PTHR34305:SF1">
    <property type="entry name" value="SWIM-TYPE DOMAIN-CONTAINING PROTEIN"/>
    <property type="match status" value="1"/>
</dbReference>
<accession>A0A7M5V9N8</accession>
<keyword evidence="2" id="KW-1185">Reference proteome</keyword>
<sequence>MRPKRKRFIKGKGCLSEEFKAHIRKMALADPDVVARLSSQEVLEMKKLEKKTKKRKKKCSERKRKNSGNYVTIDFDDDDKAPVKEKKVVTLSFDSDNEDPLESMVDDSADILPSSLSSSRSLVNQGSSGNDNDIMITNNNDALETFDSESDLSVENEDHIVDYHLSYQLELRKQNCLVPADPRFLKVAIPDFDQQKANLKRNKYVVVTRKYFQKNEDVDGNWIYFCSCDKATSTYIESLSFDADLSQDIKECCIHINCLVPIIAEIDYWEEEESIIGYQESFIREDEISDILREKGKILVVYRGSVGIVSNERSQLICYVCSSGVCIHCNEVRRRRDDKDSNNPAFFDEFLESAHSVSSERNRKAISCNRIPFHADENMTRNLHLHPCQYLKTEDSLLVCQDNISCCSEIIGVSSRRLKLFMKNTYFECIVNDSRCTGCGAFQSYDGLNDSILNMGKFLIHYSLMRDYMFHFLHGKSCTLHGYYEVFSLSQKSSGHEKCELTYKDFKDSWYSFLELLDIDFNEGSICKICKQDPAAIICDATSLGHQKKFSALVLQENPSELCTQKFSKHADRLAIADKDLRDSFKEWVTKKNASMEFSKKLEIIYPVIFRTLKWARDTFGDDLPKSIKLFFKCLYSSSPVCSYFGENDLNLSLRMLEPKCKSDAALMKKFQLKLPLLFNILTDCNLETCLPEEHWKGLLLYLSDKTGIPYRYASDVYSGGSFIEENELSSFPNLPPLRPRGSYEQDAINTKYGNCRKNYKGHPNLTSGIFTIYCPHGICYGFQVMDKEESPNVPFTIFRRRFNRAPDYIVYDNNCSLHSYCLNRDPLFFRWTKFLIDRFHWKNHTACGTGYCMNIYSELEKMNSQINEQQNAATKRLKTQLSYMRPDHFMSHCRFFIWYRNYLKQSAL</sequence>
<dbReference type="OrthoDB" id="10071442at2759"/>
<dbReference type="GeneID" id="136822932"/>
<proteinExistence type="predicted"/>
<evidence type="ECO:0000313" key="2">
    <source>
        <dbReference type="Proteomes" id="UP000594262"/>
    </source>
</evidence>
<organism evidence="1 2">
    <name type="scientific">Clytia hemisphaerica</name>
    <dbReference type="NCBI Taxonomy" id="252671"/>
    <lineage>
        <taxon>Eukaryota</taxon>
        <taxon>Metazoa</taxon>
        <taxon>Cnidaria</taxon>
        <taxon>Hydrozoa</taxon>
        <taxon>Hydroidolina</taxon>
        <taxon>Leptothecata</taxon>
        <taxon>Obeliida</taxon>
        <taxon>Clytiidae</taxon>
        <taxon>Clytia</taxon>
    </lineage>
</organism>
<dbReference type="PANTHER" id="PTHR34305">
    <property type="entry name" value="EXPRESSED PROTEIN"/>
    <property type="match status" value="1"/>
</dbReference>
<dbReference type="EnsemblMetazoa" id="CLYHEMT005948.3">
    <property type="protein sequence ID" value="CLYHEMP005948.3"/>
    <property type="gene ID" value="CLYHEMG005948"/>
</dbReference>
<evidence type="ECO:0000313" key="1">
    <source>
        <dbReference type="EnsemblMetazoa" id="CLYHEMP005948.1"/>
    </source>
</evidence>
<name>A0A7M5V9N8_9CNID</name>
<reference evidence="1" key="1">
    <citation type="submission" date="2021-01" db="UniProtKB">
        <authorList>
            <consortium name="EnsemblMetazoa"/>
        </authorList>
    </citation>
    <scope>IDENTIFICATION</scope>
</reference>
<dbReference type="Proteomes" id="UP000594262">
    <property type="component" value="Unplaced"/>
</dbReference>
<dbReference type="AlphaFoldDB" id="A0A7M5V9N8"/>
<dbReference type="RefSeq" id="XP_066935337.1">
    <property type="nucleotide sequence ID" value="XM_067079236.1"/>
</dbReference>